<dbReference type="HOGENOM" id="CLU_1415595_0_0_1"/>
<feature type="compositionally biased region" description="Basic and acidic residues" evidence="1">
    <location>
        <begin position="75"/>
        <end position="93"/>
    </location>
</feature>
<proteinExistence type="predicted"/>
<protein>
    <submittedName>
        <fullName evidence="2">Uncharacterized protein</fullName>
    </submittedName>
</protein>
<feature type="region of interest" description="Disordered" evidence="1">
    <location>
        <begin position="1"/>
        <end position="201"/>
    </location>
</feature>
<evidence type="ECO:0000256" key="1">
    <source>
        <dbReference type="SAM" id="MobiDB-lite"/>
    </source>
</evidence>
<evidence type="ECO:0000313" key="3">
    <source>
        <dbReference type="Proteomes" id="UP000054538"/>
    </source>
</evidence>
<feature type="compositionally biased region" description="Basic and acidic residues" evidence="1">
    <location>
        <begin position="10"/>
        <end position="21"/>
    </location>
</feature>
<dbReference type="Proteomes" id="UP000054538">
    <property type="component" value="Unassembled WGS sequence"/>
</dbReference>
<reference evidence="3" key="2">
    <citation type="submission" date="2015-01" db="EMBL/GenBank/DDBJ databases">
        <title>Evolutionary Origins and Diversification of the Mycorrhizal Mutualists.</title>
        <authorList>
            <consortium name="DOE Joint Genome Institute"/>
            <consortium name="Mycorrhizal Genomics Consortium"/>
            <person name="Kohler A."/>
            <person name="Kuo A."/>
            <person name="Nagy L.G."/>
            <person name="Floudas D."/>
            <person name="Copeland A."/>
            <person name="Barry K.W."/>
            <person name="Cichocki N."/>
            <person name="Veneault-Fourrey C."/>
            <person name="LaButti K."/>
            <person name="Lindquist E.A."/>
            <person name="Lipzen A."/>
            <person name="Lundell T."/>
            <person name="Morin E."/>
            <person name="Murat C."/>
            <person name="Riley R."/>
            <person name="Ohm R."/>
            <person name="Sun H."/>
            <person name="Tunlid A."/>
            <person name="Henrissat B."/>
            <person name="Grigoriev I.V."/>
            <person name="Hibbett D.S."/>
            <person name="Martin F."/>
        </authorList>
    </citation>
    <scope>NUCLEOTIDE SEQUENCE [LARGE SCALE GENOMIC DNA]</scope>
    <source>
        <strain evidence="3">Ve08.2h10</strain>
    </source>
</reference>
<name>A0A0D0DZK1_9AGAM</name>
<dbReference type="OrthoDB" id="10647075at2759"/>
<keyword evidence="3" id="KW-1185">Reference proteome</keyword>
<dbReference type="AlphaFoldDB" id="A0A0D0DZK1"/>
<organism evidence="2 3">
    <name type="scientific">Paxillus rubicundulus Ve08.2h10</name>
    <dbReference type="NCBI Taxonomy" id="930991"/>
    <lineage>
        <taxon>Eukaryota</taxon>
        <taxon>Fungi</taxon>
        <taxon>Dikarya</taxon>
        <taxon>Basidiomycota</taxon>
        <taxon>Agaricomycotina</taxon>
        <taxon>Agaricomycetes</taxon>
        <taxon>Agaricomycetidae</taxon>
        <taxon>Boletales</taxon>
        <taxon>Paxilineae</taxon>
        <taxon>Paxillaceae</taxon>
        <taxon>Paxillus</taxon>
    </lineage>
</organism>
<reference evidence="2 3" key="1">
    <citation type="submission" date="2014-04" db="EMBL/GenBank/DDBJ databases">
        <authorList>
            <consortium name="DOE Joint Genome Institute"/>
            <person name="Kuo A."/>
            <person name="Kohler A."/>
            <person name="Jargeat P."/>
            <person name="Nagy L.G."/>
            <person name="Floudas D."/>
            <person name="Copeland A."/>
            <person name="Barry K.W."/>
            <person name="Cichocki N."/>
            <person name="Veneault-Fourrey C."/>
            <person name="LaButti K."/>
            <person name="Lindquist E.A."/>
            <person name="Lipzen A."/>
            <person name="Lundell T."/>
            <person name="Morin E."/>
            <person name="Murat C."/>
            <person name="Sun H."/>
            <person name="Tunlid A."/>
            <person name="Henrissat B."/>
            <person name="Grigoriev I.V."/>
            <person name="Hibbett D.S."/>
            <person name="Martin F."/>
            <person name="Nordberg H.P."/>
            <person name="Cantor M.N."/>
            <person name="Hua S.X."/>
        </authorList>
    </citation>
    <scope>NUCLEOTIDE SEQUENCE [LARGE SCALE GENOMIC DNA]</scope>
    <source>
        <strain evidence="2 3">Ve08.2h10</strain>
    </source>
</reference>
<dbReference type="EMBL" id="KN825264">
    <property type="protein sequence ID" value="KIK92579.1"/>
    <property type="molecule type" value="Genomic_DNA"/>
</dbReference>
<dbReference type="InParanoid" id="A0A0D0DZK1"/>
<feature type="compositionally biased region" description="Polar residues" evidence="1">
    <location>
        <begin position="27"/>
        <end position="39"/>
    </location>
</feature>
<evidence type="ECO:0000313" key="2">
    <source>
        <dbReference type="EMBL" id="KIK92579.1"/>
    </source>
</evidence>
<feature type="compositionally biased region" description="Polar residues" evidence="1">
    <location>
        <begin position="147"/>
        <end position="158"/>
    </location>
</feature>
<accession>A0A0D0DZK1</accession>
<gene>
    <name evidence="2" type="ORF">PAXRUDRAFT_13143</name>
</gene>
<sequence length="201" mass="21025">MSYGLLNGSKEVEGGKGEANERASGSVAPSSNGEYTIPNSIPPPPNLDEHPPPLSMPLKGEESVKDTMCGPNGKIEGEKGGERKAAQEGEWEHSSQLGQQMLYPTRQPPARTPMQDIMASAAAADPTTTNTKSAEPLEPVGALHEPQNGTDSTGSQPPSIGLKGERNRATSPCMEDSEGTLTVKEVKLKGGGQGGHRRSEG</sequence>